<dbReference type="CDD" id="cd03054">
    <property type="entry name" value="GST_N_Metaxin"/>
    <property type="match status" value="1"/>
</dbReference>
<dbReference type="InterPro" id="IPR019564">
    <property type="entry name" value="Sam37/metaxin_N"/>
</dbReference>
<dbReference type="EMBL" id="KV722459">
    <property type="protein sequence ID" value="OCH88180.1"/>
    <property type="molecule type" value="Genomic_DNA"/>
</dbReference>
<accession>A0A8E2DHG7</accession>
<keyword evidence="4" id="KW-1000">Mitochondrion outer membrane</keyword>
<dbReference type="GO" id="GO:0001401">
    <property type="term" value="C:SAM complex"/>
    <property type="evidence" value="ECO:0007669"/>
    <property type="project" value="InterPro"/>
</dbReference>
<evidence type="ECO:0000256" key="4">
    <source>
        <dbReference type="ARBA" id="ARBA00022787"/>
    </source>
</evidence>
<comment type="subcellular location">
    <subcellularLocation>
        <location evidence="1">Mitochondrion outer membrane</location>
    </subcellularLocation>
</comment>
<dbReference type="InterPro" id="IPR036282">
    <property type="entry name" value="Glutathione-S-Trfase_C_sf"/>
</dbReference>
<feature type="compositionally biased region" description="Acidic residues" evidence="8">
    <location>
        <begin position="358"/>
        <end position="379"/>
    </location>
</feature>
<keyword evidence="5" id="KW-0653">Protein transport</keyword>
<sequence length="395" mass="43646">MSQANAHVVLHIWPPHASTLSLDPSCAAALLYLQLSIPGRYTVAHCSNPDASPSGQLPYLTHGLHSATTLPAIIKHVTHLGRARDVDAALSPLEKAQSAARIAHIQAEYGDLVAHMLYALHVNWWKTTRPALVSMLPTPQRYYVPHRIREAYRPRLEAADLWHAPGEEIEEEQETRSLFQRDRKKKIQEAGPEKFKRTFARERVLDRARAFLDLYAKLLGDHQFFYPHLAQPTTLDIVFAAHTHVLISLPFADPLLTDLLTSSYPALVAHADAVRSFAFPDPASHPPTIQPDMRLSLRSLFAVPARPAPKRHAAGSPEAQAEERKYKLMRWGWIGMSVLAVVAYVQLTGLKIVFTQEAGEEDAEGDEGAGDEVVVESEEAAGAGVADESADEDDS</sequence>
<dbReference type="InterPro" id="IPR033468">
    <property type="entry name" value="Metaxin_GST"/>
</dbReference>
<keyword evidence="6" id="KW-0496">Mitochondrion</keyword>
<evidence type="ECO:0000256" key="6">
    <source>
        <dbReference type="ARBA" id="ARBA00023128"/>
    </source>
</evidence>
<dbReference type="SUPFAM" id="SSF47616">
    <property type="entry name" value="GST C-terminal domain-like"/>
    <property type="match status" value="1"/>
</dbReference>
<feature type="region of interest" description="Disordered" evidence="8">
    <location>
        <begin position="358"/>
        <end position="395"/>
    </location>
</feature>
<dbReference type="PANTHER" id="PTHR12289">
    <property type="entry name" value="METAXIN RELATED"/>
    <property type="match status" value="1"/>
</dbReference>
<evidence type="ECO:0008006" key="13">
    <source>
        <dbReference type="Google" id="ProtNLM"/>
    </source>
</evidence>
<gene>
    <name evidence="11" type="ORF">OBBRIDRAFT_795451</name>
</gene>
<keyword evidence="7" id="KW-0472">Membrane</keyword>
<evidence type="ECO:0000256" key="3">
    <source>
        <dbReference type="ARBA" id="ARBA00022448"/>
    </source>
</evidence>
<proteinExistence type="inferred from homology"/>
<evidence type="ECO:0000313" key="11">
    <source>
        <dbReference type="EMBL" id="OCH88180.1"/>
    </source>
</evidence>
<comment type="similarity">
    <text evidence="2">Belongs to the metaxin family.</text>
</comment>
<dbReference type="OrthoDB" id="5835136at2759"/>
<dbReference type="Proteomes" id="UP000250043">
    <property type="component" value="Unassembled WGS sequence"/>
</dbReference>
<dbReference type="GO" id="GO:0015031">
    <property type="term" value="P:protein transport"/>
    <property type="evidence" value="ECO:0007669"/>
    <property type="project" value="UniProtKB-KW"/>
</dbReference>
<dbReference type="AlphaFoldDB" id="A0A8E2DHG7"/>
<keyword evidence="12" id="KW-1185">Reference proteome</keyword>
<evidence type="ECO:0000256" key="8">
    <source>
        <dbReference type="SAM" id="MobiDB-lite"/>
    </source>
</evidence>
<evidence type="ECO:0000313" key="12">
    <source>
        <dbReference type="Proteomes" id="UP000250043"/>
    </source>
</evidence>
<name>A0A8E2DHG7_9APHY</name>
<protein>
    <recommendedName>
        <fullName evidence="13">Mitochondrial outer membrane transport complex Sam37/metaxin N-terminal domain-containing protein</fullName>
    </recommendedName>
</protein>
<evidence type="ECO:0000256" key="7">
    <source>
        <dbReference type="ARBA" id="ARBA00023136"/>
    </source>
</evidence>
<dbReference type="Pfam" id="PF17171">
    <property type="entry name" value="GST_C_6"/>
    <property type="match status" value="1"/>
</dbReference>
<feature type="domain" description="Metaxin glutathione S-transferase" evidence="10">
    <location>
        <begin position="212"/>
        <end position="273"/>
    </location>
</feature>
<reference evidence="11 12" key="1">
    <citation type="submission" date="2016-07" db="EMBL/GenBank/DDBJ databases">
        <title>Draft genome of the white-rot fungus Obba rivulosa 3A-2.</title>
        <authorList>
            <consortium name="DOE Joint Genome Institute"/>
            <person name="Miettinen O."/>
            <person name="Riley R."/>
            <person name="Acob R."/>
            <person name="Barry K."/>
            <person name="Cullen D."/>
            <person name="De Vries R."/>
            <person name="Hainaut M."/>
            <person name="Hatakka A."/>
            <person name="Henrissat B."/>
            <person name="Hilden K."/>
            <person name="Kuo R."/>
            <person name="Labutti K."/>
            <person name="Lipzen A."/>
            <person name="Makela M.R."/>
            <person name="Sandor L."/>
            <person name="Spatafora J.W."/>
            <person name="Grigoriev I.V."/>
            <person name="Hibbett D.S."/>
        </authorList>
    </citation>
    <scope>NUCLEOTIDE SEQUENCE [LARGE SCALE GENOMIC DNA]</scope>
    <source>
        <strain evidence="11 12">3A-2</strain>
    </source>
</reference>
<keyword evidence="3" id="KW-0813">Transport</keyword>
<organism evidence="11 12">
    <name type="scientific">Obba rivulosa</name>
    <dbReference type="NCBI Taxonomy" id="1052685"/>
    <lineage>
        <taxon>Eukaryota</taxon>
        <taxon>Fungi</taxon>
        <taxon>Dikarya</taxon>
        <taxon>Basidiomycota</taxon>
        <taxon>Agaricomycotina</taxon>
        <taxon>Agaricomycetes</taxon>
        <taxon>Polyporales</taxon>
        <taxon>Gelatoporiaceae</taxon>
        <taxon>Obba</taxon>
    </lineage>
</organism>
<dbReference type="Pfam" id="PF10568">
    <property type="entry name" value="Tom37"/>
    <property type="match status" value="1"/>
</dbReference>
<dbReference type="PANTHER" id="PTHR12289:SF41">
    <property type="entry name" value="FAILED AXON CONNECTIONS-RELATED"/>
    <property type="match status" value="1"/>
</dbReference>
<evidence type="ECO:0000256" key="1">
    <source>
        <dbReference type="ARBA" id="ARBA00004294"/>
    </source>
</evidence>
<dbReference type="GO" id="GO:0007005">
    <property type="term" value="P:mitochondrion organization"/>
    <property type="evidence" value="ECO:0007669"/>
    <property type="project" value="TreeGrafter"/>
</dbReference>
<evidence type="ECO:0000259" key="9">
    <source>
        <dbReference type="Pfam" id="PF10568"/>
    </source>
</evidence>
<dbReference type="InterPro" id="IPR050931">
    <property type="entry name" value="Mito_Protein_Transport_Metaxin"/>
</dbReference>
<evidence type="ECO:0000256" key="2">
    <source>
        <dbReference type="ARBA" id="ARBA00009170"/>
    </source>
</evidence>
<evidence type="ECO:0000259" key="10">
    <source>
        <dbReference type="Pfam" id="PF17171"/>
    </source>
</evidence>
<feature type="domain" description="Mitochondrial outer membrane transport complex Sam37/metaxin N-terminal" evidence="9">
    <location>
        <begin position="26"/>
        <end position="149"/>
    </location>
</feature>
<evidence type="ECO:0000256" key="5">
    <source>
        <dbReference type="ARBA" id="ARBA00022927"/>
    </source>
</evidence>